<evidence type="ECO:0000256" key="5">
    <source>
        <dbReference type="PROSITE-ProRule" id="PRU00449"/>
    </source>
</evidence>
<dbReference type="PANTHER" id="PTHR14677:SF20">
    <property type="entry name" value="ZINC FINGER AN1-TYPE CONTAINING 2A-RELATED"/>
    <property type="match status" value="1"/>
</dbReference>
<feature type="region of interest" description="Disordered" evidence="6">
    <location>
        <begin position="235"/>
        <end position="264"/>
    </location>
</feature>
<comment type="caution">
    <text evidence="8">The sequence shown here is derived from an EMBL/GenBank/DDBJ whole genome shotgun (WGS) entry which is preliminary data.</text>
</comment>
<evidence type="ECO:0000256" key="6">
    <source>
        <dbReference type="SAM" id="MobiDB-lite"/>
    </source>
</evidence>
<keyword evidence="2" id="KW-0677">Repeat</keyword>
<keyword evidence="4" id="KW-0862">Zinc</keyword>
<dbReference type="Proteomes" id="UP000597762">
    <property type="component" value="Unassembled WGS sequence"/>
</dbReference>
<evidence type="ECO:0000256" key="4">
    <source>
        <dbReference type="ARBA" id="ARBA00022833"/>
    </source>
</evidence>
<dbReference type="GO" id="GO:0005783">
    <property type="term" value="C:endoplasmic reticulum"/>
    <property type="evidence" value="ECO:0007669"/>
    <property type="project" value="TreeGrafter"/>
</dbReference>
<dbReference type="PROSITE" id="PS51039">
    <property type="entry name" value="ZF_AN1"/>
    <property type="match status" value="2"/>
</dbReference>
<dbReference type="Pfam" id="PF25403">
    <property type="entry name" value="zf-C2H2_ZFAND2"/>
    <property type="match status" value="1"/>
</dbReference>
<dbReference type="FunFam" id="4.10.1110.10:FF:000004">
    <property type="entry name" value="AN1-type zinc finger protein 2B isoform X1"/>
    <property type="match status" value="1"/>
</dbReference>
<evidence type="ECO:0000256" key="3">
    <source>
        <dbReference type="ARBA" id="ARBA00022771"/>
    </source>
</evidence>
<dbReference type="SMART" id="SM00726">
    <property type="entry name" value="UIM"/>
    <property type="match status" value="2"/>
</dbReference>
<feature type="compositionally biased region" description="Polar residues" evidence="6">
    <location>
        <begin position="238"/>
        <end position="264"/>
    </location>
</feature>
<evidence type="ECO:0000313" key="9">
    <source>
        <dbReference type="Proteomes" id="UP000597762"/>
    </source>
</evidence>
<dbReference type="AlphaFoldDB" id="A0A812D5W3"/>
<dbReference type="PROSITE" id="PS50330">
    <property type="entry name" value="UIM"/>
    <property type="match status" value="1"/>
</dbReference>
<protein>
    <submittedName>
        <fullName evidence="8">AN1-type zinc finger protein 2B,AN1-type zinc finger protein 2A</fullName>
    </submittedName>
</protein>
<organism evidence="8 9">
    <name type="scientific">Acanthosepion pharaonis</name>
    <name type="common">Pharaoh cuttlefish</name>
    <name type="synonym">Sepia pharaonis</name>
    <dbReference type="NCBI Taxonomy" id="158019"/>
    <lineage>
        <taxon>Eukaryota</taxon>
        <taxon>Metazoa</taxon>
        <taxon>Spiralia</taxon>
        <taxon>Lophotrochozoa</taxon>
        <taxon>Mollusca</taxon>
        <taxon>Cephalopoda</taxon>
        <taxon>Coleoidea</taxon>
        <taxon>Decapodiformes</taxon>
        <taxon>Sepiida</taxon>
        <taxon>Sepiina</taxon>
        <taxon>Sepiidae</taxon>
        <taxon>Acanthosepion</taxon>
    </lineage>
</organism>
<accession>A0A812D5W3</accession>
<dbReference type="SMART" id="SM00154">
    <property type="entry name" value="ZnF_AN1"/>
    <property type="match status" value="2"/>
</dbReference>
<dbReference type="PANTHER" id="PTHR14677">
    <property type="entry name" value="ARSENITE INDUCUBLE RNA ASSOCIATED PROTEIN AIP-1-RELATED"/>
    <property type="match status" value="1"/>
</dbReference>
<dbReference type="Pfam" id="PF01428">
    <property type="entry name" value="zf-AN1"/>
    <property type="match status" value="2"/>
</dbReference>
<dbReference type="SUPFAM" id="SSF118310">
    <property type="entry name" value="AN1-like Zinc finger"/>
    <property type="match status" value="2"/>
</dbReference>
<dbReference type="InterPro" id="IPR000058">
    <property type="entry name" value="Znf_AN1"/>
</dbReference>
<dbReference type="Gene3D" id="4.10.1110.10">
    <property type="entry name" value="AN1-like Zinc finger"/>
    <property type="match status" value="2"/>
</dbReference>
<keyword evidence="3 5" id="KW-0863">Zinc-finger</keyword>
<name>A0A812D5W3_ACAPH</name>
<feature type="domain" description="AN1-type" evidence="7">
    <location>
        <begin position="4"/>
        <end position="52"/>
    </location>
</feature>
<keyword evidence="9" id="KW-1185">Reference proteome</keyword>
<dbReference type="InterPro" id="IPR057357">
    <property type="entry name" value="Znf-C2H2_ZFAND2A/B"/>
</dbReference>
<feature type="compositionally biased region" description="Polar residues" evidence="6">
    <location>
        <begin position="151"/>
        <end position="167"/>
    </location>
</feature>
<dbReference type="EMBL" id="CAHIKZ030002390">
    <property type="protein sequence ID" value="CAE1286185.1"/>
    <property type="molecule type" value="Genomic_DNA"/>
</dbReference>
<dbReference type="Pfam" id="PF02809">
    <property type="entry name" value="UIM"/>
    <property type="match status" value="2"/>
</dbReference>
<evidence type="ECO:0000313" key="8">
    <source>
        <dbReference type="EMBL" id="CAE1286185.1"/>
    </source>
</evidence>
<feature type="region of interest" description="Disordered" evidence="6">
    <location>
        <begin position="140"/>
        <end position="192"/>
    </location>
</feature>
<feature type="compositionally biased region" description="Polar residues" evidence="6">
    <location>
        <begin position="176"/>
        <end position="190"/>
    </location>
</feature>
<sequence length="264" mass="28970">MEFPHIGANCGDKSCNMLDFLPMKCDACSQVFCRDHIHYATHNCPESYKKDNQVPVCPLCNAAIPLKKGESPDVVVGSHIDNDCQSDPARQRRKIYTNKCAVKGCKQKELIPVTCDRCQKNFCLKHRHEQDHKCYGTHNSGQAMSKAGASGTRTSTGPFIVNSSQHSKQPEKKTNRSSQNTRMAASSLQGHMSEDEALAKALQLSLEDNPQAAAPASKKMTQQEEEDFQLAQAIAASQAENSRVHNAQSTGSSQSRDQKSCSIS</sequence>
<gene>
    <name evidence="8" type="ORF">SPHA_45874</name>
</gene>
<keyword evidence="1" id="KW-0479">Metal-binding</keyword>
<feature type="domain" description="AN1-type" evidence="7">
    <location>
        <begin position="94"/>
        <end position="142"/>
    </location>
</feature>
<evidence type="ECO:0000256" key="1">
    <source>
        <dbReference type="ARBA" id="ARBA00022723"/>
    </source>
</evidence>
<dbReference type="InterPro" id="IPR003903">
    <property type="entry name" value="UIM_dom"/>
</dbReference>
<reference evidence="8" key="1">
    <citation type="submission" date="2021-01" db="EMBL/GenBank/DDBJ databases">
        <authorList>
            <person name="Li R."/>
            <person name="Bekaert M."/>
        </authorList>
    </citation>
    <scope>NUCLEOTIDE SEQUENCE</scope>
    <source>
        <strain evidence="8">Farmed</strain>
    </source>
</reference>
<dbReference type="InterPro" id="IPR035896">
    <property type="entry name" value="AN1-like_Znf"/>
</dbReference>
<evidence type="ECO:0000256" key="2">
    <source>
        <dbReference type="ARBA" id="ARBA00022737"/>
    </source>
</evidence>
<proteinExistence type="predicted"/>
<evidence type="ECO:0000259" key="7">
    <source>
        <dbReference type="PROSITE" id="PS51039"/>
    </source>
</evidence>
<dbReference type="OrthoDB" id="431929at2759"/>
<dbReference type="GO" id="GO:0008270">
    <property type="term" value="F:zinc ion binding"/>
    <property type="evidence" value="ECO:0007669"/>
    <property type="project" value="UniProtKB-KW"/>
</dbReference>
<dbReference type="GO" id="GO:0043161">
    <property type="term" value="P:proteasome-mediated ubiquitin-dependent protein catabolic process"/>
    <property type="evidence" value="ECO:0007669"/>
    <property type="project" value="TreeGrafter"/>
</dbReference>
<dbReference type="GO" id="GO:0045047">
    <property type="term" value="P:protein targeting to ER"/>
    <property type="evidence" value="ECO:0007669"/>
    <property type="project" value="TreeGrafter"/>
</dbReference>